<feature type="compositionally biased region" description="Basic and acidic residues" evidence="1">
    <location>
        <begin position="1"/>
        <end position="13"/>
    </location>
</feature>
<reference evidence="2 3" key="1">
    <citation type="submission" date="2021-12" db="EMBL/GenBank/DDBJ databases">
        <title>Discovery of the Pendulisporaceae a myxobacterial family with distinct sporulation behavior and unique specialized metabolism.</title>
        <authorList>
            <person name="Garcia R."/>
            <person name="Popoff A."/>
            <person name="Bader C.D."/>
            <person name="Loehr J."/>
            <person name="Walesch S."/>
            <person name="Walt C."/>
            <person name="Boldt J."/>
            <person name="Bunk B."/>
            <person name="Haeckl F.J.F.P.J."/>
            <person name="Gunesch A.P."/>
            <person name="Birkelbach J."/>
            <person name="Nuebel U."/>
            <person name="Pietschmann T."/>
            <person name="Bach T."/>
            <person name="Mueller R."/>
        </authorList>
    </citation>
    <scope>NUCLEOTIDE SEQUENCE [LARGE SCALE GENOMIC DNA]</scope>
    <source>
        <strain evidence="2 3">MSr12523</strain>
    </source>
</reference>
<sequence length="181" mass="20409">MDFKNLLETRELPDLGPGPRAGVTSQDELNRHLDGLLRDAKLPARAASLVRALVLLWHDHLDASHEISQTLGTSDASLLHGMMHRREPDYGNAKYWFGQAGDHASFRALAKRAGALLEQEKELADKLLPRGEWDARAFVDACEAVARRPDEARVRLLREVQRLEFHAVLEHLLQRSPKMGQ</sequence>
<feature type="region of interest" description="Disordered" evidence="1">
    <location>
        <begin position="1"/>
        <end position="25"/>
    </location>
</feature>
<dbReference type="EMBL" id="CP089982">
    <property type="protein sequence ID" value="WXA97652.1"/>
    <property type="molecule type" value="Genomic_DNA"/>
</dbReference>
<dbReference type="Proteomes" id="UP001379533">
    <property type="component" value="Chromosome"/>
</dbReference>
<protein>
    <submittedName>
        <fullName evidence="2">Uncharacterized protein</fullName>
    </submittedName>
</protein>
<keyword evidence="3" id="KW-1185">Reference proteome</keyword>
<accession>A0ABZ2KG33</accession>
<evidence type="ECO:0000256" key="1">
    <source>
        <dbReference type="SAM" id="MobiDB-lite"/>
    </source>
</evidence>
<gene>
    <name evidence="2" type="ORF">LZC95_12510</name>
</gene>
<dbReference type="RefSeq" id="WP_394848273.1">
    <property type="nucleotide sequence ID" value="NZ_CP089982.1"/>
</dbReference>
<evidence type="ECO:0000313" key="3">
    <source>
        <dbReference type="Proteomes" id="UP001379533"/>
    </source>
</evidence>
<evidence type="ECO:0000313" key="2">
    <source>
        <dbReference type="EMBL" id="WXA97652.1"/>
    </source>
</evidence>
<proteinExistence type="predicted"/>
<name>A0ABZ2KG33_9BACT</name>
<organism evidence="2 3">
    <name type="scientific">Pendulispora brunnea</name>
    <dbReference type="NCBI Taxonomy" id="2905690"/>
    <lineage>
        <taxon>Bacteria</taxon>
        <taxon>Pseudomonadati</taxon>
        <taxon>Myxococcota</taxon>
        <taxon>Myxococcia</taxon>
        <taxon>Myxococcales</taxon>
        <taxon>Sorangiineae</taxon>
        <taxon>Pendulisporaceae</taxon>
        <taxon>Pendulispora</taxon>
    </lineage>
</organism>